<organism evidence="1 2">
    <name type="scientific">Elasticomyces elasticus</name>
    <dbReference type="NCBI Taxonomy" id="574655"/>
    <lineage>
        <taxon>Eukaryota</taxon>
        <taxon>Fungi</taxon>
        <taxon>Dikarya</taxon>
        <taxon>Ascomycota</taxon>
        <taxon>Pezizomycotina</taxon>
        <taxon>Dothideomycetes</taxon>
        <taxon>Dothideomycetidae</taxon>
        <taxon>Mycosphaerellales</taxon>
        <taxon>Teratosphaeriaceae</taxon>
        <taxon>Elasticomyces</taxon>
    </lineage>
</organism>
<comment type="caution">
    <text evidence="1">The sequence shown here is derived from an EMBL/GenBank/DDBJ whole genome shotgun (WGS) entry which is preliminary data.</text>
</comment>
<evidence type="ECO:0000313" key="1">
    <source>
        <dbReference type="EMBL" id="KAK5693928.1"/>
    </source>
</evidence>
<reference evidence="1" key="1">
    <citation type="submission" date="2023-08" db="EMBL/GenBank/DDBJ databases">
        <title>Black Yeasts Isolated from many extreme environments.</title>
        <authorList>
            <person name="Coleine C."/>
            <person name="Stajich J.E."/>
            <person name="Selbmann L."/>
        </authorList>
    </citation>
    <scope>NUCLEOTIDE SEQUENCE</scope>
    <source>
        <strain evidence="1">CCFEE 5810</strain>
    </source>
</reference>
<name>A0AAN7WAM4_9PEZI</name>
<gene>
    <name evidence="1" type="ORF">LTR97_009545</name>
</gene>
<sequence>MGSLRDVSRRQKAMLGSVLAATIAWTVASIVVLALPCGTETVCVGTVSSATIWTCGRSTDILLSRVERWEGVFAGDAVTDIAIAFFAANIVLRTQVTFRLRLMWYLPFFLRAWYVFPLQDVQALKKTMRDLVTNYGAADDSQAGFTRTGGSHEMDDLRHLKNNTGSSWQRSNVGKRFVPFTGGGFSEANAVAKRGDTGSDGDSQEGIIRRDEVEISYVSAKPQDRPSELWI</sequence>
<protein>
    <submittedName>
        <fullName evidence="1">Uncharacterized protein</fullName>
    </submittedName>
</protein>
<accession>A0AAN7WAM4</accession>
<proteinExistence type="predicted"/>
<evidence type="ECO:0000313" key="2">
    <source>
        <dbReference type="Proteomes" id="UP001310594"/>
    </source>
</evidence>
<dbReference type="Proteomes" id="UP001310594">
    <property type="component" value="Unassembled WGS sequence"/>
</dbReference>
<dbReference type="AlphaFoldDB" id="A0AAN7WAM4"/>
<dbReference type="EMBL" id="JAVRQU010000016">
    <property type="protein sequence ID" value="KAK5693928.1"/>
    <property type="molecule type" value="Genomic_DNA"/>
</dbReference>